<dbReference type="AlphaFoldDB" id="A0A6G1ITJ9"/>
<evidence type="ECO:0000313" key="2">
    <source>
        <dbReference type="Proteomes" id="UP000799291"/>
    </source>
</evidence>
<accession>A0A6G1ITJ9</accession>
<organism evidence="1 2">
    <name type="scientific">Lentithecium fluviatile CBS 122367</name>
    <dbReference type="NCBI Taxonomy" id="1168545"/>
    <lineage>
        <taxon>Eukaryota</taxon>
        <taxon>Fungi</taxon>
        <taxon>Dikarya</taxon>
        <taxon>Ascomycota</taxon>
        <taxon>Pezizomycotina</taxon>
        <taxon>Dothideomycetes</taxon>
        <taxon>Pleosporomycetidae</taxon>
        <taxon>Pleosporales</taxon>
        <taxon>Massarineae</taxon>
        <taxon>Lentitheciaceae</taxon>
        <taxon>Lentithecium</taxon>
    </lineage>
</organism>
<dbReference type="Proteomes" id="UP000799291">
    <property type="component" value="Unassembled WGS sequence"/>
</dbReference>
<gene>
    <name evidence="1" type="ORF">K458DRAFT_457263</name>
</gene>
<reference evidence="1" key="1">
    <citation type="journal article" date="2020" name="Stud. Mycol.">
        <title>101 Dothideomycetes genomes: a test case for predicting lifestyles and emergence of pathogens.</title>
        <authorList>
            <person name="Haridas S."/>
            <person name="Albert R."/>
            <person name="Binder M."/>
            <person name="Bloem J."/>
            <person name="Labutti K."/>
            <person name="Salamov A."/>
            <person name="Andreopoulos B."/>
            <person name="Baker S."/>
            <person name="Barry K."/>
            <person name="Bills G."/>
            <person name="Bluhm B."/>
            <person name="Cannon C."/>
            <person name="Castanera R."/>
            <person name="Culley D."/>
            <person name="Daum C."/>
            <person name="Ezra D."/>
            <person name="Gonzalez J."/>
            <person name="Henrissat B."/>
            <person name="Kuo A."/>
            <person name="Liang C."/>
            <person name="Lipzen A."/>
            <person name="Lutzoni F."/>
            <person name="Magnuson J."/>
            <person name="Mondo S."/>
            <person name="Nolan M."/>
            <person name="Ohm R."/>
            <person name="Pangilinan J."/>
            <person name="Park H.-J."/>
            <person name="Ramirez L."/>
            <person name="Alfaro M."/>
            <person name="Sun H."/>
            <person name="Tritt A."/>
            <person name="Yoshinaga Y."/>
            <person name="Zwiers L.-H."/>
            <person name="Turgeon B."/>
            <person name="Goodwin S."/>
            <person name="Spatafora J."/>
            <person name="Crous P."/>
            <person name="Grigoriev I."/>
        </authorList>
    </citation>
    <scope>NUCLEOTIDE SEQUENCE</scope>
    <source>
        <strain evidence="1">CBS 122367</strain>
    </source>
</reference>
<keyword evidence="2" id="KW-1185">Reference proteome</keyword>
<name>A0A6G1ITJ9_9PLEO</name>
<sequence length="165" mass="18513">MSNSQDVHFVVAPGATTFTHRDPIHHTAGPHDIPDPTCPICLLPYFSANSEGDAEHPVSVNVPSYTHIRRQMPPDSHIHKREIQEQMPNMSHCVAQRWRWPSIVIGYINTDDGTISEERLQCTQRACYTCTAGVLFPDEHRRSPKSSGAYDVLPTGLRRKTGLCL</sequence>
<protein>
    <submittedName>
        <fullName evidence="1">Uncharacterized protein</fullName>
    </submittedName>
</protein>
<dbReference type="EMBL" id="MU005592">
    <property type="protein sequence ID" value="KAF2681199.1"/>
    <property type="molecule type" value="Genomic_DNA"/>
</dbReference>
<evidence type="ECO:0000313" key="1">
    <source>
        <dbReference type="EMBL" id="KAF2681199.1"/>
    </source>
</evidence>
<proteinExistence type="predicted"/>